<keyword evidence="2 7" id="KW-0812">Transmembrane</keyword>
<evidence type="ECO:0000259" key="9">
    <source>
        <dbReference type="Pfam" id="PF20684"/>
    </source>
</evidence>
<dbReference type="PANTHER" id="PTHR33048">
    <property type="entry name" value="PTH11-LIKE INTEGRAL MEMBRANE PROTEIN (AFU_ORTHOLOGUE AFUA_5G11245)"/>
    <property type="match status" value="1"/>
</dbReference>
<feature type="transmembrane region" description="Helical" evidence="7">
    <location>
        <begin position="48"/>
        <end position="66"/>
    </location>
</feature>
<dbReference type="AlphaFoldDB" id="A0A317UUC4"/>
<comment type="similarity">
    <text evidence="5">Belongs to the SAT4 family.</text>
</comment>
<evidence type="ECO:0000256" key="1">
    <source>
        <dbReference type="ARBA" id="ARBA00004141"/>
    </source>
</evidence>
<feature type="region of interest" description="Disordered" evidence="6">
    <location>
        <begin position="146"/>
        <end position="181"/>
    </location>
</feature>
<evidence type="ECO:0000313" key="10">
    <source>
        <dbReference type="EMBL" id="PWY64969.1"/>
    </source>
</evidence>
<evidence type="ECO:0000256" key="3">
    <source>
        <dbReference type="ARBA" id="ARBA00022989"/>
    </source>
</evidence>
<reference evidence="10 11" key="1">
    <citation type="submission" date="2016-12" db="EMBL/GenBank/DDBJ databases">
        <title>The genomes of Aspergillus section Nigri reveals drivers in fungal speciation.</title>
        <authorList>
            <consortium name="DOE Joint Genome Institute"/>
            <person name="Vesth T.C."/>
            <person name="Nybo J."/>
            <person name="Theobald S."/>
            <person name="Brandl J."/>
            <person name="Frisvad J.C."/>
            <person name="Nielsen K.F."/>
            <person name="Lyhne E.K."/>
            <person name="Kogle M.E."/>
            <person name="Kuo A."/>
            <person name="Riley R."/>
            <person name="Clum A."/>
            <person name="Nolan M."/>
            <person name="Lipzen A."/>
            <person name="Salamov A."/>
            <person name="Henrissat B."/>
            <person name="Wiebenga A."/>
            <person name="De Vries R.P."/>
            <person name="Grigoriev I.V."/>
            <person name="Mortensen U.H."/>
            <person name="Andersen M.R."/>
            <person name="Baker S.E."/>
        </authorList>
    </citation>
    <scope>NUCLEOTIDE SEQUENCE [LARGE SCALE GENOMIC DNA]</scope>
    <source>
        <strain evidence="10 11">CBS 115572</strain>
    </source>
</reference>
<feature type="transmembrane region" description="Helical" evidence="7">
    <location>
        <begin position="113"/>
        <end position="133"/>
    </location>
</feature>
<evidence type="ECO:0000313" key="11">
    <source>
        <dbReference type="Proteomes" id="UP000246702"/>
    </source>
</evidence>
<feature type="chain" id="PRO_5016462471" description="Rhodopsin domain-containing protein" evidence="8">
    <location>
        <begin position="18"/>
        <end position="210"/>
    </location>
</feature>
<dbReference type="GeneID" id="37115160"/>
<proteinExistence type="inferred from homology"/>
<dbReference type="PANTHER" id="PTHR33048:SF47">
    <property type="entry name" value="INTEGRAL MEMBRANE PROTEIN-RELATED"/>
    <property type="match status" value="1"/>
</dbReference>
<feature type="transmembrane region" description="Helical" evidence="7">
    <location>
        <begin position="73"/>
        <end position="93"/>
    </location>
</feature>
<dbReference type="InterPro" id="IPR049326">
    <property type="entry name" value="Rhodopsin_dom_fungi"/>
</dbReference>
<evidence type="ECO:0000256" key="2">
    <source>
        <dbReference type="ARBA" id="ARBA00022692"/>
    </source>
</evidence>
<dbReference type="Proteomes" id="UP000246702">
    <property type="component" value="Unassembled WGS sequence"/>
</dbReference>
<feature type="compositionally biased region" description="Polar residues" evidence="6">
    <location>
        <begin position="147"/>
        <end position="168"/>
    </location>
</feature>
<organism evidence="10 11">
    <name type="scientific">Aspergillus sclerotioniger CBS 115572</name>
    <dbReference type="NCBI Taxonomy" id="1450535"/>
    <lineage>
        <taxon>Eukaryota</taxon>
        <taxon>Fungi</taxon>
        <taxon>Dikarya</taxon>
        <taxon>Ascomycota</taxon>
        <taxon>Pezizomycotina</taxon>
        <taxon>Eurotiomycetes</taxon>
        <taxon>Eurotiomycetidae</taxon>
        <taxon>Eurotiales</taxon>
        <taxon>Aspergillaceae</taxon>
        <taxon>Aspergillus</taxon>
        <taxon>Aspergillus subgen. Circumdati</taxon>
    </lineage>
</organism>
<protein>
    <recommendedName>
        <fullName evidence="9">Rhodopsin domain-containing protein</fullName>
    </recommendedName>
</protein>
<evidence type="ECO:0000256" key="7">
    <source>
        <dbReference type="SAM" id="Phobius"/>
    </source>
</evidence>
<feature type="domain" description="Rhodopsin" evidence="9">
    <location>
        <begin position="2"/>
        <end position="137"/>
    </location>
</feature>
<gene>
    <name evidence="10" type="ORF">BO94DRAFT_540919</name>
</gene>
<dbReference type="InterPro" id="IPR052337">
    <property type="entry name" value="SAT4-like"/>
</dbReference>
<evidence type="ECO:0000256" key="8">
    <source>
        <dbReference type="SAM" id="SignalP"/>
    </source>
</evidence>
<comment type="subcellular location">
    <subcellularLocation>
        <location evidence="1">Membrane</location>
        <topology evidence="1">Multi-pass membrane protein</topology>
    </subcellularLocation>
</comment>
<dbReference type="RefSeq" id="XP_025461344.1">
    <property type="nucleotide sequence ID" value="XM_025613017.1"/>
</dbReference>
<keyword evidence="8" id="KW-0732">Signal</keyword>
<dbReference type="STRING" id="1450535.A0A317UUC4"/>
<dbReference type="EMBL" id="MSFK01000065">
    <property type="protein sequence ID" value="PWY64969.1"/>
    <property type="molecule type" value="Genomic_DNA"/>
</dbReference>
<comment type="caution">
    <text evidence="10">The sequence shown here is derived from an EMBL/GenBank/DDBJ whole genome shotgun (WGS) entry which is preliminary data.</text>
</comment>
<accession>A0A317UUC4</accession>
<dbReference type="GO" id="GO:0016020">
    <property type="term" value="C:membrane"/>
    <property type="evidence" value="ECO:0007669"/>
    <property type="project" value="UniProtKB-SubCell"/>
</dbReference>
<keyword evidence="3 7" id="KW-1133">Transmembrane helix</keyword>
<keyword evidence="11" id="KW-1185">Reference proteome</keyword>
<sequence length="210" mass="23521">MVLAWAVACVLIVCLQCIPLRGYWDKSVPAKCGVNEKDYFLGKSIPDTVTDLFILVIPMHPIWHLHVNRMQKLVLTLTFLIGGLVTVISIIRLVCLLEIDLSSEDITWNFVPYLIWTCVELNVGIVAACLPCLRPIYIWLRKKAGYSTGSSGSERPTPGTNRKSSRSGWSGRDEYGDQVPMHGIKFRQDFLVQTTTASDRGDEEAAEVLH</sequence>
<dbReference type="Pfam" id="PF20684">
    <property type="entry name" value="Fung_rhodopsin"/>
    <property type="match status" value="1"/>
</dbReference>
<keyword evidence="4 7" id="KW-0472">Membrane</keyword>
<name>A0A317UUC4_9EURO</name>
<evidence type="ECO:0000256" key="5">
    <source>
        <dbReference type="ARBA" id="ARBA00038359"/>
    </source>
</evidence>
<evidence type="ECO:0000256" key="4">
    <source>
        <dbReference type="ARBA" id="ARBA00023136"/>
    </source>
</evidence>
<dbReference type="OrthoDB" id="5417844at2759"/>
<evidence type="ECO:0000256" key="6">
    <source>
        <dbReference type="SAM" id="MobiDB-lite"/>
    </source>
</evidence>
<feature type="signal peptide" evidence="8">
    <location>
        <begin position="1"/>
        <end position="17"/>
    </location>
</feature>